<dbReference type="EMBL" id="FZNT01000004">
    <property type="protein sequence ID" value="SNR50933.1"/>
    <property type="molecule type" value="Genomic_DNA"/>
</dbReference>
<dbReference type="RefSeq" id="WP_089381249.1">
    <property type="nucleotide sequence ID" value="NZ_FZNT01000004.1"/>
</dbReference>
<reference evidence="2 3" key="1">
    <citation type="submission" date="2017-06" db="EMBL/GenBank/DDBJ databases">
        <authorList>
            <person name="Kim H.J."/>
            <person name="Triplett B.A."/>
        </authorList>
    </citation>
    <scope>NUCLEOTIDE SEQUENCE [LARGE SCALE GENOMIC DNA]</scope>
    <source>
        <strain evidence="2 3">DSM 29150</strain>
    </source>
</reference>
<evidence type="ECO:0000313" key="3">
    <source>
        <dbReference type="Proteomes" id="UP000198384"/>
    </source>
</evidence>
<evidence type="ECO:0000256" key="1">
    <source>
        <dbReference type="SAM" id="Coils"/>
    </source>
</evidence>
<proteinExistence type="predicted"/>
<dbReference type="InterPro" id="IPR029470">
    <property type="entry name" value="PDDEXK_4"/>
</dbReference>
<protein>
    <submittedName>
        <fullName evidence="2">PD-(D/E)XK nuclease superfamily protein</fullName>
    </submittedName>
</protein>
<evidence type="ECO:0000313" key="2">
    <source>
        <dbReference type="EMBL" id="SNR50933.1"/>
    </source>
</evidence>
<feature type="coiled-coil region" evidence="1">
    <location>
        <begin position="261"/>
        <end position="288"/>
    </location>
</feature>
<dbReference type="Pfam" id="PF14281">
    <property type="entry name" value="PDDEXK_4"/>
    <property type="match status" value="1"/>
</dbReference>
<dbReference type="OrthoDB" id="6346224at2"/>
<keyword evidence="1" id="KW-0175">Coiled coil</keyword>
<sequence length="436" mass="50484">MNEKEQTKATCKKLTSLLSTTKRIVKHNKELTIAKGEHFNLFSVLDIETKENKTHSAFLTELLNPDGSHQMGDVFLKLFLEILVPVVTNDNEEDKTTLKISQFNTSNPFVKAEYSIGKINLYEKEGEDVSMAKGGRIDIYLKDINNTIICIENKIHAGDQPKQIQRYYNHNTSKNTVFHLTLKGGDPSKESKLELSSGEDFYNISYREHIVQWLELCLKEVSNFTYLREAINQYILLIKKLTHTMNKEQEKELLEIMMANIEESKFVANNYEKALNKLRNNFREDLMKALRLKLGDKNYDVLEGKPVKNKFSQIWLHFKSNPQPQILFGVESFSGRGHYNGDMFVGLLDKYKSPAVANLPEENRLNGMWKQVRFIKTEKKNNINLGHNYTINILNDKTSDDYKTLLNTCCTQIVAFIEDYEQKLSPELFQSKLIEN</sequence>
<name>A0A238WWX4_9FLAO</name>
<keyword evidence="3" id="KW-1185">Reference proteome</keyword>
<dbReference type="AlphaFoldDB" id="A0A238WWX4"/>
<organism evidence="2 3">
    <name type="scientific">Lutibacter agarilyticus</name>
    <dbReference type="NCBI Taxonomy" id="1109740"/>
    <lineage>
        <taxon>Bacteria</taxon>
        <taxon>Pseudomonadati</taxon>
        <taxon>Bacteroidota</taxon>
        <taxon>Flavobacteriia</taxon>
        <taxon>Flavobacteriales</taxon>
        <taxon>Flavobacteriaceae</taxon>
        <taxon>Lutibacter</taxon>
    </lineage>
</organism>
<gene>
    <name evidence="2" type="ORF">SAMN06265371_104135</name>
</gene>
<accession>A0A238WWX4</accession>
<dbReference type="Proteomes" id="UP000198384">
    <property type="component" value="Unassembled WGS sequence"/>
</dbReference>